<feature type="compositionally biased region" description="Basic and acidic residues" evidence="14">
    <location>
        <begin position="228"/>
        <end position="246"/>
    </location>
</feature>
<proteinExistence type="predicted"/>
<dbReference type="InterPro" id="IPR059036">
    <property type="entry name" value="RUFY4_dom"/>
</dbReference>
<name>A0A1S3FBF1_DIPOR</name>
<evidence type="ECO:0000313" key="17">
    <source>
        <dbReference type="Proteomes" id="UP000081671"/>
    </source>
</evidence>
<evidence type="ECO:0000256" key="7">
    <source>
        <dbReference type="ARBA" id="ARBA00023054"/>
    </source>
</evidence>
<dbReference type="InterPro" id="IPR004012">
    <property type="entry name" value="Run_dom"/>
</dbReference>
<dbReference type="InterPro" id="IPR017455">
    <property type="entry name" value="Znf_FYVE-rel"/>
</dbReference>
<dbReference type="PROSITE" id="PS50826">
    <property type="entry name" value="RUN"/>
    <property type="match status" value="1"/>
</dbReference>
<accession>A0A1S3FBF1</accession>
<dbReference type="RefSeq" id="XP_012873570.1">
    <property type="nucleotide sequence ID" value="XM_013018116.1"/>
</dbReference>
<feature type="domain" description="RUN" evidence="16">
    <location>
        <begin position="33"/>
        <end position="166"/>
    </location>
</feature>
<evidence type="ECO:0000256" key="13">
    <source>
        <dbReference type="SAM" id="Coils"/>
    </source>
</evidence>
<dbReference type="FunCoup" id="A0A1S3FBF1">
    <property type="interactions" value="31"/>
</dbReference>
<dbReference type="InterPro" id="IPR011011">
    <property type="entry name" value="Znf_FYVE_PHD"/>
</dbReference>
<evidence type="ECO:0000256" key="3">
    <source>
        <dbReference type="ARBA" id="ARBA00022723"/>
    </source>
</evidence>
<reference evidence="18" key="1">
    <citation type="submission" date="2025-08" db="UniProtKB">
        <authorList>
            <consortium name="RefSeq"/>
        </authorList>
    </citation>
    <scope>IDENTIFICATION</scope>
    <source>
        <tissue evidence="18">Kidney</tissue>
    </source>
</reference>
<dbReference type="AlphaFoldDB" id="A0A1S3FBF1"/>
<dbReference type="InParanoid" id="A0A1S3FBF1"/>
<dbReference type="KEGG" id="dord:105986953"/>
<dbReference type="GO" id="GO:0005764">
    <property type="term" value="C:lysosome"/>
    <property type="evidence" value="ECO:0007669"/>
    <property type="project" value="UniProtKB-SubCell"/>
</dbReference>
<dbReference type="OrthoDB" id="9044749at2759"/>
<dbReference type="Proteomes" id="UP000081671">
    <property type="component" value="Unplaced"/>
</dbReference>
<dbReference type="GeneID" id="105986953"/>
<feature type="coiled-coil region" evidence="13">
    <location>
        <begin position="384"/>
        <end position="457"/>
    </location>
</feature>
<evidence type="ECO:0000256" key="12">
    <source>
        <dbReference type="PROSITE-ProRule" id="PRU00091"/>
    </source>
</evidence>
<dbReference type="STRING" id="10020.ENSDORP00000006698"/>
<dbReference type="Gene3D" id="3.30.40.10">
    <property type="entry name" value="Zinc/RING finger domain, C3HC4 (zinc finger)"/>
    <property type="match status" value="1"/>
</dbReference>
<evidence type="ECO:0000256" key="2">
    <source>
        <dbReference type="ARBA" id="ARBA00004419"/>
    </source>
</evidence>
<keyword evidence="9" id="KW-0968">Cytoplasmic vesicle</keyword>
<protein>
    <recommendedName>
        <fullName evidence="11">RUN and FYVE domain-containing protein 4</fullName>
    </recommendedName>
</protein>
<dbReference type="PANTHER" id="PTHR47732:SF1">
    <property type="entry name" value="RUN AND FYVE DOMAIN-CONTAINING PROTEIN 4"/>
    <property type="match status" value="1"/>
</dbReference>
<dbReference type="Pfam" id="PF25366">
    <property type="entry name" value="RUFY4"/>
    <property type="match status" value="1"/>
</dbReference>
<keyword evidence="5" id="KW-0862">Zinc</keyword>
<dbReference type="SUPFAM" id="SSF57903">
    <property type="entry name" value="FYVE/PHD zinc finger"/>
    <property type="match status" value="1"/>
</dbReference>
<dbReference type="Gene3D" id="1.20.58.900">
    <property type="match status" value="1"/>
</dbReference>
<keyword evidence="7 13" id="KW-0175">Coiled coil</keyword>
<evidence type="ECO:0000256" key="1">
    <source>
        <dbReference type="ARBA" id="ARBA00004371"/>
    </source>
</evidence>
<feature type="domain" description="FYVE-type" evidence="15">
    <location>
        <begin position="499"/>
        <end position="545"/>
    </location>
</feature>
<gene>
    <name evidence="18" type="primary">Rufy4</name>
</gene>
<dbReference type="CDD" id="cd15745">
    <property type="entry name" value="FYVE_RUFY4"/>
    <property type="match status" value="1"/>
</dbReference>
<dbReference type="GO" id="GO:0071353">
    <property type="term" value="P:cellular response to interleukin-4"/>
    <property type="evidence" value="ECO:0007669"/>
    <property type="project" value="UniProtKB-ARBA"/>
</dbReference>
<dbReference type="GO" id="GO:0031410">
    <property type="term" value="C:cytoplasmic vesicle"/>
    <property type="evidence" value="ECO:0007669"/>
    <property type="project" value="UniProtKB-KW"/>
</dbReference>
<dbReference type="GO" id="GO:0051050">
    <property type="term" value="P:positive regulation of transport"/>
    <property type="evidence" value="ECO:0007669"/>
    <property type="project" value="UniProtKB-ARBA"/>
</dbReference>
<dbReference type="FunFam" id="1.20.58.900:FF:000015">
    <property type="entry name" value="RUN and FYVE domain containing 4"/>
    <property type="match status" value="1"/>
</dbReference>
<dbReference type="Pfam" id="PF02759">
    <property type="entry name" value="RUN"/>
    <property type="match status" value="1"/>
</dbReference>
<dbReference type="SUPFAM" id="SSF140741">
    <property type="entry name" value="RUN domain-like"/>
    <property type="match status" value="1"/>
</dbReference>
<evidence type="ECO:0000313" key="18">
    <source>
        <dbReference type="RefSeq" id="XP_012873570.1"/>
    </source>
</evidence>
<sequence>MTEEGTRLKITRDLKAAVSAILQGYGSGQGPVTDASAELHRLCGCLELLLQFDQKEQRSFLGPRKDYWDFLCTALQRQRGGADLTRLVCSQDKLKTALGKGRAFIRCCLARGQLAESLQLCLLSPELSREWYGPRSPLLCPELKEDILDSLYTLNGVAFDLDLQRPDLDGAWPMFSESRCSNSSHTQGRRARKTKDFPKEITSGSTQRASCQRDAPRENLSPAPSRSQQHEHFPSFSEKKKEDSRSLRSSQNTEGKELPLDQEGDPDPGKYLENLTASIQQQRKGGKEAQTVTKMEAEGKEVLLGIKVPRATEEAHRGEAGKHPVQELLASTPQEMTEEAASENRQGQESCALWDQGTEGGSTPENPEEQTGWTSVARREEHAELSLQDVVKSLRQKLQQAEERAQGQEQLLRVWEGERLALQEQLSRYQGENARLQVELEQKQREAERRDAMYEEELRGQRDLVQTMKKRVLELIHEKDQQWQRLQQPSMAALGPGCCVGCSKVFGRLSRRYPCRLCGGLVCHACSADYKKRERCCPVCAQGRAQVT</sequence>
<keyword evidence="6" id="KW-0072">Autophagy</keyword>
<keyword evidence="17" id="KW-1185">Reference proteome</keyword>
<evidence type="ECO:0000256" key="14">
    <source>
        <dbReference type="SAM" id="MobiDB-lite"/>
    </source>
</evidence>
<evidence type="ECO:0000256" key="11">
    <source>
        <dbReference type="ARBA" id="ARBA00069100"/>
    </source>
</evidence>
<dbReference type="GO" id="GO:0032266">
    <property type="term" value="F:phosphatidylinositol-3-phosphate binding"/>
    <property type="evidence" value="ECO:0007669"/>
    <property type="project" value="TreeGrafter"/>
</dbReference>
<evidence type="ECO:0000256" key="8">
    <source>
        <dbReference type="ARBA" id="ARBA00023228"/>
    </source>
</evidence>
<organism evidence="17 18">
    <name type="scientific">Dipodomys ordii</name>
    <name type="common">Ord's kangaroo rat</name>
    <dbReference type="NCBI Taxonomy" id="10020"/>
    <lineage>
        <taxon>Eukaryota</taxon>
        <taxon>Metazoa</taxon>
        <taxon>Chordata</taxon>
        <taxon>Craniata</taxon>
        <taxon>Vertebrata</taxon>
        <taxon>Euteleostomi</taxon>
        <taxon>Mammalia</taxon>
        <taxon>Eutheria</taxon>
        <taxon>Euarchontoglires</taxon>
        <taxon>Glires</taxon>
        <taxon>Rodentia</taxon>
        <taxon>Castorimorpha</taxon>
        <taxon>Heteromyidae</taxon>
        <taxon>Dipodomyinae</taxon>
        <taxon>Dipodomys</taxon>
    </lineage>
</organism>
<evidence type="ECO:0000256" key="5">
    <source>
        <dbReference type="ARBA" id="ARBA00022833"/>
    </source>
</evidence>
<comment type="subcellular location">
    <subcellularLocation>
        <location evidence="2">Cytoplasmic vesicle</location>
        <location evidence="2">Autophagosome</location>
    </subcellularLocation>
    <subcellularLocation>
        <location evidence="1">Lysosome</location>
    </subcellularLocation>
</comment>
<dbReference type="InterPro" id="IPR042939">
    <property type="entry name" value="RUFY4"/>
</dbReference>
<evidence type="ECO:0000259" key="16">
    <source>
        <dbReference type="PROSITE" id="PS50826"/>
    </source>
</evidence>
<comment type="function">
    <text evidence="10">ARL8 effector that promotes the coupling of endolysosomes to dynein-dynactin for retrograde transport along microtubules. Acts by binding both GTP-bound ARL8 and dynein-dynactin. In nonneuronal cells, promotes concentration of endolysosomes in the juxtanuclear area. In hippocampal neurons, drives retrograde transport of endolysosomes from the axon to the soma. Positive regulator of macroautophagy in dendritic cells. Increases autophagic flux, probably by stimulating both autophagosome formation and facilitating tethering with lysosomes. Binds to phosphatidylinositol 3-phosphate (PtdIns3P) through its FYVE-type zinc finger. Positive regulator of osteosclast bone-resorbing activity, possibly by promoting late endosome-lysosome fusion by acting as an adapter protein between RAB7A on late endosomes and LAMP2 on primary lysosomes.</text>
</comment>
<evidence type="ECO:0000256" key="4">
    <source>
        <dbReference type="ARBA" id="ARBA00022771"/>
    </source>
</evidence>
<dbReference type="GO" id="GO:0005776">
    <property type="term" value="C:autophagosome"/>
    <property type="evidence" value="ECO:0007669"/>
    <property type="project" value="UniProtKB-SubCell"/>
</dbReference>
<dbReference type="PANTHER" id="PTHR47732">
    <property type="entry name" value="RUN AND FYVE DOMAIN-CONTAINING PROTEIN 4"/>
    <property type="match status" value="1"/>
</dbReference>
<evidence type="ECO:0000259" key="15">
    <source>
        <dbReference type="PROSITE" id="PS50178"/>
    </source>
</evidence>
<dbReference type="PROSITE" id="PS50178">
    <property type="entry name" value="ZF_FYVE"/>
    <property type="match status" value="1"/>
</dbReference>
<keyword evidence="4 12" id="KW-0863">Zinc-finger</keyword>
<dbReference type="InterPro" id="IPR037213">
    <property type="entry name" value="Run_dom_sf"/>
</dbReference>
<keyword evidence="3" id="KW-0479">Metal-binding</keyword>
<dbReference type="GO" id="GO:0000045">
    <property type="term" value="P:autophagosome assembly"/>
    <property type="evidence" value="ECO:0007669"/>
    <property type="project" value="TreeGrafter"/>
</dbReference>
<dbReference type="GO" id="GO:0008270">
    <property type="term" value="F:zinc ion binding"/>
    <property type="evidence" value="ECO:0007669"/>
    <property type="project" value="UniProtKB-KW"/>
</dbReference>
<evidence type="ECO:0000256" key="10">
    <source>
        <dbReference type="ARBA" id="ARBA00059075"/>
    </source>
</evidence>
<evidence type="ECO:0000256" key="6">
    <source>
        <dbReference type="ARBA" id="ARBA00023006"/>
    </source>
</evidence>
<dbReference type="GO" id="GO:0016239">
    <property type="term" value="P:positive regulation of macroautophagy"/>
    <property type="evidence" value="ECO:0007669"/>
    <property type="project" value="InterPro"/>
</dbReference>
<evidence type="ECO:0000256" key="9">
    <source>
        <dbReference type="ARBA" id="ARBA00023329"/>
    </source>
</evidence>
<keyword evidence="8" id="KW-0458">Lysosome</keyword>
<dbReference type="CTD" id="285180"/>
<feature type="region of interest" description="Disordered" evidence="14">
    <location>
        <begin position="176"/>
        <end position="272"/>
    </location>
</feature>
<dbReference type="InterPro" id="IPR013083">
    <property type="entry name" value="Znf_RING/FYVE/PHD"/>
</dbReference>